<evidence type="ECO:0008006" key="3">
    <source>
        <dbReference type="Google" id="ProtNLM"/>
    </source>
</evidence>
<dbReference type="EMBL" id="CP000830">
    <property type="protein sequence ID" value="ABV93877.1"/>
    <property type="molecule type" value="Genomic_DNA"/>
</dbReference>
<protein>
    <recommendedName>
        <fullName evidence="3">Tellurite resistance TerB family protein</fullName>
    </recommendedName>
</protein>
<dbReference type="KEGG" id="dsh:Dshi_2141"/>
<dbReference type="AlphaFoldDB" id="A8LQL0"/>
<evidence type="ECO:0000313" key="1">
    <source>
        <dbReference type="EMBL" id="ABV93877.1"/>
    </source>
</evidence>
<dbReference type="SUPFAM" id="SSF158682">
    <property type="entry name" value="TerB-like"/>
    <property type="match status" value="1"/>
</dbReference>
<dbReference type="eggNOG" id="COG2979">
    <property type="taxonomic scope" value="Bacteria"/>
</dbReference>
<dbReference type="Pfam" id="PF04391">
    <property type="entry name" value="DUF533"/>
    <property type="match status" value="1"/>
</dbReference>
<evidence type="ECO:0000313" key="2">
    <source>
        <dbReference type="Proteomes" id="UP000006833"/>
    </source>
</evidence>
<dbReference type="InterPro" id="IPR007486">
    <property type="entry name" value="YebE"/>
</dbReference>
<proteinExistence type="predicted"/>
<name>A8LQL0_DINSH</name>
<dbReference type="OrthoDB" id="7866618at2"/>
<dbReference type="RefSeq" id="WP_012178809.1">
    <property type="nucleotide sequence ID" value="NC_009952.1"/>
</dbReference>
<dbReference type="HOGENOM" id="CLU_068390_0_0_5"/>
<dbReference type="Proteomes" id="UP000006833">
    <property type="component" value="Chromosome"/>
</dbReference>
<keyword evidence="2" id="KW-1185">Reference proteome</keyword>
<sequence>MSFMGTLAKVAIGYAAARGVDKLSGGEGLAALLGGGQAEAGSLFGGAETEGTLGGLFGDESGGLGGVFDNLRDGAGGDGDGGLLGLAGLAGVLGLAGGAAAATTSLGDILSGHIDDGAAGREEEDTAKLLLRAMIQAAKSDGGIDMQEKQRILATVGDASPGEVAFVTAQMQAPLDPAGLAADTPEGLRDRVYGAALMTIRLDSPAEARFLTDLGTALGLTAAQRAALHRRMGAPTLPG</sequence>
<gene>
    <name evidence="1" type="ordered locus">Dshi_2141</name>
</gene>
<dbReference type="InterPro" id="IPR029024">
    <property type="entry name" value="TerB-like"/>
</dbReference>
<accession>A8LQL0</accession>
<organism evidence="1 2">
    <name type="scientific">Dinoroseobacter shibae (strain DSM 16493 / NCIMB 14021 / DFL 12)</name>
    <dbReference type="NCBI Taxonomy" id="398580"/>
    <lineage>
        <taxon>Bacteria</taxon>
        <taxon>Pseudomonadati</taxon>
        <taxon>Pseudomonadota</taxon>
        <taxon>Alphaproteobacteria</taxon>
        <taxon>Rhodobacterales</taxon>
        <taxon>Roseobacteraceae</taxon>
        <taxon>Dinoroseobacter</taxon>
    </lineage>
</organism>
<dbReference type="CDD" id="cd07178">
    <property type="entry name" value="terB_like_YebE"/>
    <property type="match status" value="1"/>
</dbReference>
<reference evidence="2" key="1">
    <citation type="journal article" date="2010" name="ISME J.">
        <title>The complete genome sequence of the algal symbiont Dinoroseobacter shibae: a hitchhiker's guide to life in the sea.</title>
        <authorList>
            <person name="Wagner-Dobler I."/>
            <person name="Ballhausen B."/>
            <person name="Berger M."/>
            <person name="Brinkhoff T."/>
            <person name="Buchholz I."/>
            <person name="Bunk B."/>
            <person name="Cypionka H."/>
            <person name="Daniel R."/>
            <person name="Drepper T."/>
            <person name="Gerdts G."/>
            <person name="Hahnke S."/>
            <person name="Han C."/>
            <person name="Jahn D."/>
            <person name="Kalhoefer D."/>
            <person name="Kiss H."/>
            <person name="Klenk H.P."/>
            <person name="Kyrpides N."/>
            <person name="Liebl W."/>
            <person name="Liesegang H."/>
            <person name="Meincke L."/>
            <person name="Pati A."/>
            <person name="Petersen J."/>
            <person name="Piekarski T."/>
            <person name="Pommerenke C."/>
            <person name="Pradella S."/>
            <person name="Pukall R."/>
            <person name="Rabus R."/>
            <person name="Stackebrandt E."/>
            <person name="Thole S."/>
            <person name="Thompson L."/>
            <person name="Tielen P."/>
            <person name="Tomasch J."/>
            <person name="von Jan M."/>
            <person name="Wanphrut N."/>
            <person name="Wichels A."/>
            <person name="Zech H."/>
            <person name="Simon M."/>
        </authorList>
    </citation>
    <scope>NUCLEOTIDE SEQUENCE [LARGE SCALE GENOMIC DNA]</scope>
    <source>
        <strain evidence="2">DSM 16493 / NCIMB 14021 / DFL 12</strain>
    </source>
</reference>
<dbReference type="STRING" id="398580.Dshi_2141"/>